<feature type="domain" description="C2H2-type" evidence="17">
    <location>
        <begin position="232"/>
        <end position="259"/>
    </location>
</feature>
<dbReference type="PANTHER" id="PTHR23226:SF76">
    <property type="entry name" value="ZINC FINGER AND SCAN DOMAIN-CONTAINING PROTEIN 23"/>
    <property type="match status" value="1"/>
</dbReference>
<keyword evidence="11 15" id="KW-0539">Nucleus</keyword>
<dbReference type="EMBL" id="CH471081">
    <property type="protein sequence ID" value="EAX03147.1"/>
    <property type="molecule type" value="Genomic_DNA"/>
</dbReference>
<dbReference type="ExpressionAtlas" id="A0A024RCN4">
    <property type="expression patterns" value="baseline and differential"/>
</dbReference>
<feature type="compositionally biased region" description="Basic and acidic residues" evidence="16">
    <location>
        <begin position="208"/>
        <end position="227"/>
    </location>
</feature>
<dbReference type="FunFam" id="3.30.160.60:FF:000467">
    <property type="entry name" value="Zinc finger and SCAN domain-containing 21"/>
    <property type="match status" value="1"/>
</dbReference>
<dbReference type="RefSeq" id="NP_001018854.2">
    <property type="nucleotide sequence ID" value="NM_001023560.4"/>
</dbReference>
<dbReference type="Antibodypedia" id="6168">
    <property type="antibodies" value="196 antibodies from 24 providers"/>
</dbReference>
<dbReference type="Ensembl" id="ENST00000619937.4">
    <property type="protein sequence ID" value="ENSP00000484018.1"/>
    <property type="gene ID" value="ENSG00000197062.12"/>
</dbReference>
<evidence type="ECO:0000256" key="1">
    <source>
        <dbReference type="ARBA" id="ARBA00003767"/>
    </source>
</evidence>
<dbReference type="PROSITE" id="PS50804">
    <property type="entry name" value="SCAN_BOX"/>
    <property type="match status" value="1"/>
</dbReference>
<evidence type="ECO:0000256" key="15">
    <source>
        <dbReference type="PROSITE-ProRule" id="PRU00187"/>
    </source>
</evidence>
<dbReference type="CDD" id="cd07936">
    <property type="entry name" value="SCAN"/>
    <property type="match status" value="1"/>
</dbReference>
<dbReference type="Gene3D" id="1.10.4020.10">
    <property type="entry name" value="DNA breaking-rejoining enzymes"/>
    <property type="match status" value="1"/>
</dbReference>
<dbReference type="SMART" id="SM00431">
    <property type="entry name" value="SCAN"/>
    <property type="match status" value="1"/>
</dbReference>
<evidence type="ECO:0000256" key="2">
    <source>
        <dbReference type="ARBA" id="ARBA00004123"/>
    </source>
</evidence>
<dbReference type="AlphaFoldDB" id="A0A024RCN4"/>
<feature type="domain" description="C2H2-type" evidence="17">
    <location>
        <begin position="367"/>
        <end position="394"/>
    </location>
</feature>
<dbReference type="EMBL" id="KF459630">
    <property type="status" value="NOT_ANNOTATED_CDS"/>
    <property type="molecule type" value="Genomic_DNA"/>
</dbReference>
<evidence type="ECO:0007829" key="24">
    <source>
        <dbReference type="PubMed" id="28112733"/>
    </source>
</evidence>
<reference evidence="24" key="6">
    <citation type="journal article" date="2017" name="Nat. Struct. Mol. Biol.">
        <title>Site-specific mapping of the human SUMO proteome reveals co-modification with phosphorylation.</title>
        <authorList>
            <person name="Hendriks I.A."/>
            <person name="Lyon D."/>
            <person name="Young C."/>
            <person name="Jensen L.J."/>
            <person name="Vertegaal A.C."/>
            <person name="Nielsen M.L."/>
        </authorList>
    </citation>
    <scope>IDENTIFICATION BY MASS SPECTROMETRY [LARGE SCALE ANALYSIS]</scope>
</reference>
<evidence type="ECO:0000256" key="9">
    <source>
        <dbReference type="ARBA" id="ARBA00023015"/>
    </source>
</evidence>
<keyword evidence="10" id="KW-0804">Transcription</keyword>
<name>A0A024RCN4_HUMAN</name>
<comment type="subcellular location">
    <subcellularLocation>
        <location evidence="2 15">Nucleus</location>
    </subcellularLocation>
</comment>
<dbReference type="InterPro" id="IPR003309">
    <property type="entry name" value="SCAN_dom"/>
</dbReference>
<dbReference type="Bgee" id="ENSG00000197062">
    <property type="expression patterns" value="Expressed in cortical plate and 170 other cell types or tissues"/>
</dbReference>
<dbReference type="GeneTree" id="ENSGT00940000162298"/>
<evidence type="ECO:0000256" key="16">
    <source>
        <dbReference type="SAM" id="MobiDB-lite"/>
    </source>
</evidence>
<gene>
    <name evidence="20" type="primary">ZSCAN26</name>
    <name evidence="19" type="synonym">ZNF187</name>
    <name evidence="19" type="ORF">hCG_31430</name>
</gene>
<evidence type="ECO:0000256" key="3">
    <source>
        <dbReference type="ARBA" id="ARBA00022499"/>
    </source>
</evidence>
<feature type="domain" description="C2H2-type" evidence="17">
    <location>
        <begin position="339"/>
        <end position="366"/>
    </location>
</feature>
<evidence type="ECO:0000256" key="11">
    <source>
        <dbReference type="ARBA" id="ARBA00023242"/>
    </source>
</evidence>
<keyword evidence="5" id="KW-0677">Repeat</keyword>
<dbReference type="VEuPathDB" id="HostDB:ENSG00000197062"/>
<comment type="function">
    <text evidence="1">May be involved in transcriptional regulation.</text>
</comment>
<dbReference type="InterPro" id="IPR036236">
    <property type="entry name" value="Znf_C2H2_sf"/>
</dbReference>
<sequence>MATALVSAHSLAPLNLKKEGLRVVREDHYSTWEQGFKLQGNSKGLGQEPLCKQFRQLRYEETTGPREALSRLRELCQQWLQPETHTKEQILELLVLEQFLIILPKELQARVQEHHPESREDVVVVLEDLQLDLGETGQQVDPDQPKKQKILVEEMAPLKGVQEQQVRHECEVTKPEKEKGEETRIENGKLIVVTDSCGRVESSGKISEPMEAHNEGSNLERHQAKPKEKIEYKCSEREQRFIQHLDLIEHASTHTGKKLCESDVCQSSSLTGHKKVLSREKGHQCHECGKAFQRSSHLVRHQKIHLGEKPYQCNECGKVFSQNAGLLEHLRIHTGEKPYLCIHCGKNFRRSSHLNRHQRIHSQEEPCECKECGKTFSQALLLTHHQRIHSHSKSHQCNECGKAFSLTSDLIRHHRIHTGEKPFKCNICQKAFRLNSHLAQHVRIHNEEKPYQCSECGEAFRQRSGLFQHQRYHHKDKLA</sequence>
<dbReference type="OpenTargets" id="ENSG00000197062"/>
<dbReference type="UCSC" id="uc032wpl.2">
    <property type="organism name" value="human"/>
</dbReference>
<dbReference type="InterPro" id="IPR013087">
    <property type="entry name" value="Znf_C2H2_type"/>
</dbReference>
<dbReference type="Pfam" id="PF02023">
    <property type="entry name" value="SCAN"/>
    <property type="match status" value="1"/>
</dbReference>
<dbReference type="FunFam" id="3.30.160.60:FF:001661">
    <property type="entry name" value="Zinc finger and SCAN domain-containing 26"/>
    <property type="match status" value="1"/>
</dbReference>
<dbReference type="FunFam" id="3.30.160.60:FF:001991">
    <property type="entry name" value="Zinc finger and SCAN domain containing 26"/>
    <property type="match status" value="2"/>
</dbReference>
<dbReference type="FunFam" id="3.30.160.60:FF:002516">
    <property type="entry name" value="Zinc finger and SCAN domain-containing protein 26"/>
    <property type="match status" value="1"/>
</dbReference>
<evidence type="ECO:0000259" key="18">
    <source>
        <dbReference type="PROSITE" id="PS50804"/>
    </source>
</evidence>
<evidence type="ECO:0000256" key="10">
    <source>
        <dbReference type="ARBA" id="ARBA00023163"/>
    </source>
</evidence>
<dbReference type="FunFam" id="3.30.160.60:FF:001693">
    <property type="entry name" value="zinc finger and SCAN domain-containing protein 26 isoform X1"/>
    <property type="match status" value="1"/>
</dbReference>
<feature type="region of interest" description="Disordered" evidence="16">
    <location>
        <begin position="201"/>
        <end position="227"/>
    </location>
</feature>
<evidence type="ECO:0000256" key="13">
    <source>
        <dbReference type="ARBA" id="ARBA00075432"/>
    </source>
</evidence>
<keyword evidence="9" id="KW-0805">Transcription regulation</keyword>
<organism evidence="20 21">
    <name type="scientific">Homo sapiens</name>
    <name type="common">Human</name>
    <dbReference type="NCBI Taxonomy" id="9606"/>
    <lineage>
        <taxon>Eukaryota</taxon>
        <taxon>Metazoa</taxon>
        <taxon>Chordata</taxon>
        <taxon>Craniata</taxon>
        <taxon>Vertebrata</taxon>
        <taxon>Euteleostomi</taxon>
        <taxon>Mammalia</taxon>
        <taxon>Eutheria</taxon>
        <taxon>Euarchontoglires</taxon>
        <taxon>Primates</taxon>
        <taxon>Haplorrhini</taxon>
        <taxon>Catarrhini</taxon>
        <taxon>Hominidae</taxon>
        <taxon>Homo</taxon>
    </lineage>
</organism>
<dbReference type="InterPro" id="IPR038269">
    <property type="entry name" value="SCAN_sf"/>
</dbReference>
<evidence type="ECO:0000256" key="5">
    <source>
        <dbReference type="ARBA" id="ARBA00022737"/>
    </source>
</evidence>
<dbReference type="EMBL" id="AL021997">
    <property type="status" value="NOT_ANNOTATED_CDS"/>
    <property type="molecule type" value="Genomic_DNA"/>
</dbReference>
<dbReference type="MANE-Select" id="ENST00000421553.7">
    <property type="protein sequence ID" value="ENSP00000481707.1"/>
    <property type="RefSeq nucleotide sequence ID" value="NM_001023560.4"/>
    <property type="RefSeq protein sequence ID" value="NP_001018854.2"/>
</dbReference>
<feature type="domain" description="SCAN box" evidence="18">
    <location>
        <begin position="52"/>
        <end position="133"/>
    </location>
</feature>
<dbReference type="Ensembl" id="ENST00000421553.7">
    <property type="protein sequence ID" value="ENSP00000481707.1"/>
    <property type="gene ID" value="ENSG00000197062.12"/>
</dbReference>
<evidence type="ECO:0000256" key="14">
    <source>
        <dbReference type="PROSITE-ProRule" id="PRU00042"/>
    </source>
</evidence>
<dbReference type="SMR" id="A0A024RCN4"/>
<accession>A0A024RCN4</accession>
<evidence type="ECO:0007829" key="23">
    <source>
        <dbReference type="ProteomicsDB" id="A0A024RCN4"/>
    </source>
</evidence>
<dbReference type="GeneID" id="7741"/>
<dbReference type="PROSITE" id="PS00028">
    <property type="entry name" value="ZINC_FINGER_C2H2_1"/>
    <property type="match status" value="7"/>
</dbReference>
<keyword evidence="8" id="KW-0832">Ubl conjugation</keyword>
<keyword evidence="21" id="KW-1185">Reference proteome</keyword>
<dbReference type="RefSeq" id="XP_011513164.1">
    <property type="nucleotide sequence ID" value="XM_011514862.3"/>
</dbReference>
<dbReference type="Proteomes" id="UP000005640">
    <property type="component" value="Chromosome 6"/>
</dbReference>
<dbReference type="Gene3D" id="3.30.160.60">
    <property type="entry name" value="Classic Zinc Finger"/>
    <property type="match status" value="8"/>
</dbReference>
<dbReference type="DisGeNET" id="7741"/>
<keyword evidence="4" id="KW-0479">Metal-binding</keyword>
<evidence type="ECO:0000256" key="6">
    <source>
        <dbReference type="ARBA" id="ARBA00022771"/>
    </source>
</evidence>
<keyword evidence="3" id="KW-1017">Isopeptide bond</keyword>
<reference evidence="20 21" key="3">
    <citation type="journal article" date="2003" name="Nature">
        <title>The DNA sequence and analysis of human chromosome 6.</title>
        <authorList>
            <person name="Mungall A.J."/>
            <person name="Palmer S.A."/>
            <person name="Sims S.K."/>
            <person name="Edwards C.A."/>
            <person name="Ashurst J.L."/>
            <person name="Wilming L."/>
            <person name="Jones M.C."/>
            <person name="Horton R."/>
            <person name="Hunt S.E."/>
            <person name="Scott C.E."/>
            <person name="Gilbert J.G."/>
            <person name="Clamp M.E."/>
            <person name="Bethel G."/>
            <person name="Milne S."/>
            <person name="Ainscough R."/>
            <person name="Almeida J.P."/>
            <person name="Ambrose K.D."/>
            <person name="Andrews T.D."/>
            <person name="Ashwell R.I."/>
            <person name="Babbage A.K."/>
            <person name="Bagguley C.L."/>
            <person name="Bailey J."/>
            <person name="Banerjee R."/>
            <person name="Barker D.J."/>
            <person name="Barlow K.F."/>
            <person name="Bates K."/>
            <person name="Beare D.M."/>
            <person name="Beasley H."/>
            <person name="Beasley O."/>
            <person name="Bird C.P."/>
            <person name="Blakey S."/>
            <person name="Bray-Allen S."/>
            <person name="Brook J."/>
            <person name="Brown A.J."/>
            <person name="Brown J.Y."/>
            <person name="Burford D.C."/>
            <person name="Burrill W."/>
            <person name="Burton J."/>
            <person name="Carder C."/>
            <person name="Carter N.P."/>
            <person name="Chapman J.C."/>
            <person name="Clark S.Y."/>
            <person name="Clark G."/>
            <person name="Clee C.M."/>
            <person name="Clegg S."/>
            <person name="Cobley V."/>
            <person name="Collier R.E."/>
            <person name="Collins J.E."/>
            <person name="Colman L.K."/>
            <person name="Corby N.R."/>
            <person name="Coville G.J."/>
            <person name="Culley K.M."/>
            <person name="Dhami P."/>
            <person name="Davies J."/>
            <person name="Dunn M."/>
            <person name="Earthrowl M.E."/>
            <person name="Ellington A.E."/>
            <person name="Evans K.A."/>
            <person name="Faulkner L."/>
            <person name="Francis M.D."/>
            <person name="Frankish A."/>
            <person name="Frankland J."/>
            <person name="French L."/>
            <person name="Garner P."/>
            <person name="Garnett J."/>
            <person name="Ghori M.J."/>
            <person name="Gilby L.M."/>
            <person name="Gillson C.J."/>
            <person name="Glithero R.J."/>
            <person name="Grafham D.V."/>
            <person name="Grant M."/>
            <person name="Gribble S."/>
            <person name="Griffiths C."/>
            <person name="Griffiths M."/>
            <person name="Hall R."/>
            <person name="Halls K.S."/>
            <person name="Hammond S."/>
            <person name="Harley J.L."/>
            <person name="Hart E.A."/>
            <person name="Heath P.D."/>
            <person name="Heathcott R."/>
            <person name="Holmes S.J."/>
            <person name="Howden P.J."/>
            <person name="Howe K.L."/>
            <person name="Howell G.R."/>
            <person name="Huckle E."/>
            <person name="Humphray S.J."/>
            <person name="Humphries M.D."/>
            <person name="Hunt A.R."/>
            <person name="Johnson C.M."/>
            <person name="Joy A.A."/>
            <person name="Kay M."/>
            <person name="Keenan S.J."/>
            <person name="Kimberley A.M."/>
            <person name="King A."/>
            <person name="Laird G.K."/>
            <person name="Langford C."/>
            <person name="Lawlor S."/>
            <person name="Leongamornlert D.A."/>
            <person name="Leversha M."/>
            <person name="Lloyd C.R."/>
            <person name="Lloyd D.M."/>
            <person name="Loveland J.E."/>
            <person name="Lovell J."/>
            <person name="Martin S."/>
            <person name="Mashreghi-Mohammadi M."/>
            <person name="Maslen G.L."/>
            <person name="Matthews L."/>
            <person name="McCann O.T."/>
            <person name="McLaren S.J."/>
            <person name="McLay K."/>
            <person name="McMurray A."/>
            <person name="Moore M.J."/>
            <person name="Mullikin J.C."/>
            <person name="Niblett D."/>
            <person name="Nickerson T."/>
            <person name="Novik K.L."/>
            <person name="Oliver K."/>
            <person name="Overton-Larty E.K."/>
            <person name="Parker A."/>
            <person name="Patel R."/>
            <person name="Pearce A.V."/>
            <person name="Peck A.I."/>
            <person name="Phillimore B."/>
            <person name="Phillips S."/>
            <person name="Plumb R.W."/>
            <person name="Porter K.M."/>
            <person name="Ramsey Y."/>
            <person name="Ranby S.A."/>
            <person name="Rice C.M."/>
            <person name="Ross M.T."/>
            <person name="Searle S.M."/>
            <person name="Sehra H.K."/>
            <person name="Sheridan E."/>
            <person name="Skuce C.D."/>
            <person name="Smith S."/>
            <person name="Smith M."/>
            <person name="Spraggon L."/>
            <person name="Squares S.L."/>
            <person name="Steward C.A."/>
            <person name="Sycamore N."/>
            <person name="Tamlyn-Hall G."/>
            <person name="Tester J."/>
            <person name="Theaker A.J."/>
            <person name="Thomas D.W."/>
            <person name="Thorpe A."/>
            <person name="Tracey A."/>
            <person name="Tromans A."/>
            <person name="Tubby B."/>
            <person name="Wall M."/>
            <person name="Wallis J.M."/>
            <person name="West A.P."/>
            <person name="White S.S."/>
            <person name="Whitehead S.L."/>
            <person name="Whittaker H."/>
            <person name="Wild A."/>
            <person name="Willey D.J."/>
            <person name="Wilmer T.E."/>
            <person name="Wood J.M."/>
            <person name="Wray P.W."/>
            <person name="Wyatt J.C."/>
            <person name="Young L."/>
            <person name="Younger R.M."/>
            <person name="Bentley D.R."/>
            <person name="Coulson A."/>
            <person name="Durbin R."/>
            <person name="Hubbard T."/>
            <person name="Sulston J.E."/>
            <person name="Dunham I."/>
            <person name="Rogers J."/>
            <person name="Beck S."/>
        </authorList>
    </citation>
    <scope>NUCLEOTIDE SEQUENCE [LARGE SCALE GENOMIC DNA]</scope>
</reference>
<dbReference type="GO" id="GO:0005829">
    <property type="term" value="C:cytosol"/>
    <property type="evidence" value="ECO:0000314"/>
    <property type="project" value="HPA"/>
</dbReference>
<dbReference type="HGNC" id="HGNC:12978">
    <property type="gene designation" value="ZSCAN26"/>
</dbReference>
<reference evidence="19" key="2">
    <citation type="journal article" date="2001" name="Science">
        <title>The sequence of the human genome.</title>
        <authorList>
            <person name="Venter J.C."/>
            <person name="Adams M.D."/>
            <person name="Myers E.W."/>
            <person name="Li P.W."/>
            <person name="Mural R.J."/>
            <person name="Sutton G.G."/>
            <person name="Smith H.O."/>
            <person name="Yandell M."/>
            <person name="Evans C.A."/>
            <person name="Holt R.A."/>
            <person name="Gocayne J.D."/>
            <person name="Amanatides P."/>
            <person name="Ballew R.M."/>
            <person name="Huson D.H."/>
            <person name="Wortman J.R."/>
            <person name="Zhang Q."/>
            <person name="Kodira C.D."/>
            <person name="Zheng X.H."/>
            <person name="Chen L."/>
            <person name="Skupski M."/>
            <person name="Subramanian G."/>
            <person name="Thomas P.D."/>
            <person name="Zhang J."/>
            <person name="Gabor Miklos G.L."/>
            <person name="Nelson C."/>
            <person name="Broder S."/>
            <person name="Clark A.G."/>
            <person name="Nadeau J."/>
            <person name="McKusick V.A."/>
            <person name="Zinder N."/>
            <person name="Levine A.J."/>
            <person name="Roberts R.J."/>
            <person name="Simon M."/>
            <person name="Slayman C."/>
            <person name="Hunkapiller M."/>
            <person name="Bolanos R."/>
            <person name="Delcher A."/>
            <person name="Dew I."/>
            <person name="Fasulo D."/>
            <person name="Flanigan M."/>
            <person name="Florea L."/>
            <person name="Halpern A."/>
            <person name="Hannenhalli S."/>
            <person name="Kravitz S."/>
            <person name="Levy S."/>
            <person name="Mobarry C."/>
            <person name="Reinert K."/>
            <person name="Remington K."/>
            <person name="Abu-Threideh J."/>
            <person name="Beasley E."/>
            <person name="Biddick K."/>
            <person name="Bonazzi V."/>
            <person name="Brandon R."/>
            <person name="Cargill M."/>
            <person name="Chandramouliswaran I."/>
            <person name="Charlab R."/>
            <person name="Chaturvedi K."/>
            <person name="Deng Z."/>
            <person name="Di Francesco V."/>
            <person name="Dunn P."/>
            <person name="Eilbeck K."/>
            <person name="Evangelista C."/>
            <person name="Gabrielian A.E."/>
            <person name="Gan W."/>
            <person name="Ge W."/>
            <person name="Gong F."/>
            <person name="Gu Z."/>
            <person name="Guan P."/>
            <person name="Heiman T.J."/>
            <person name="Higgins M.E."/>
            <person name="Ji R.R."/>
            <person name="Ke Z."/>
            <person name="Ketchum K.A."/>
            <person name="Lai Z."/>
            <person name="Lei Y."/>
            <person name="Li Z."/>
            <person name="Li J."/>
            <person name="Liang Y."/>
            <person name="Lin X."/>
            <person name="Lu F."/>
            <person name="Merkulov G.V."/>
            <person name="Milshina N."/>
            <person name="Moore H.M."/>
            <person name="Naik A.K."/>
            <person name="Narayan V.A."/>
            <person name="Neelam B."/>
            <person name="Nusskern D."/>
            <person name="Rusch D.B."/>
            <person name="Salzberg S."/>
            <person name="Shao W."/>
            <person name="Shue B."/>
            <person name="Sun J."/>
            <person name="Wang Z."/>
            <person name="Wang A."/>
            <person name="Wang X."/>
            <person name="Wang J."/>
            <person name="Wei M."/>
            <person name="Wides R."/>
            <person name="Xiao C."/>
            <person name="Yan C."/>
            <person name="Yao A."/>
            <person name="Ye J."/>
            <person name="Zhan M."/>
            <person name="Zhang W."/>
            <person name="Zhang H."/>
            <person name="Zhao Q."/>
            <person name="Zheng L."/>
            <person name="Zhong F."/>
            <person name="Zhong W."/>
            <person name="Zhu S."/>
            <person name="Zhao S."/>
            <person name="Gilbert D."/>
            <person name="Baumhueter S."/>
            <person name="Spier G."/>
            <person name="Carter C."/>
            <person name="Cravchik A."/>
            <person name="Woodage T."/>
            <person name="Ali F."/>
            <person name="An H."/>
            <person name="Awe A."/>
            <person name="Baldwin D."/>
            <person name="Baden H."/>
            <person name="Barnstead M."/>
            <person name="Barrow I."/>
            <person name="Beeson K."/>
            <person name="Busam D."/>
            <person name="Carver A."/>
            <person name="Center A."/>
            <person name="Cheng M.L."/>
            <person name="Curry L."/>
            <person name="Danaher S."/>
            <person name="Davenport L."/>
            <person name="Desilets R."/>
            <person name="Dietz S."/>
            <person name="Dodson K."/>
            <person name="Doup L."/>
            <person name="Ferriera S."/>
            <person name="Garg N."/>
            <person name="Gluecksmann A."/>
            <person name="Hart B."/>
            <person name="Haynes J."/>
            <person name="Haynes C."/>
            <person name="Heiner C."/>
            <person name="Hladun S."/>
            <person name="Hostin D."/>
            <person name="Houck J."/>
            <person name="Howland T."/>
            <person name="Ibegwam C."/>
            <person name="Johnson J."/>
            <person name="Kalush F."/>
            <person name="Kline L."/>
            <person name="Koduru S."/>
            <person name="Love A."/>
            <person name="Mann F."/>
            <person name="May D."/>
            <person name="McCawley S."/>
            <person name="McIntosh T."/>
            <person name="McMullen I."/>
            <person name="Moy M."/>
            <person name="Moy L."/>
            <person name="Murphy B."/>
            <person name="Nelson K."/>
            <person name="Pfannkoch C."/>
            <person name="Pratts E."/>
            <person name="Puri V."/>
            <person name="Qureshi H."/>
            <person name="Reardon M."/>
            <person name="Rodriguez R."/>
            <person name="Rogers Y.H."/>
            <person name="Romblad D."/>
            <person name="Ruhfel B."/>
            <person name="Scott R."/>
            <person name="Sitter C."/>
            <person name="Smallwood M."/>
            <person name="Stewart E."/>
            <person name="Strong R."/>
            <person name="Suh E."/>
            <person name="Thomas R."/>
            <person name="Tint N.N."/>
            <person name="Tse S."/>
            <person name="Vech C."/>
            <person name="Wang G."/>
            <person name="Wetter J."/>
            <person name="Williams S."/>
            <person name="Williams M."/>
            <person name="Windsor S."/>
            <person name="Winn-Deen E."/>
            <person name="Wolfe K."/>
            <person name="Zaveri J."/>
            <person name="Zaveri K."/>
            <person name="Abril J.F."/>
            <person name="Guigo R."/>
            <person name="Campbell M.J."/>
            <person name="Sjolander K.V."/>
            <person name="Karlak B."/>
            <person name="Kejariwal A."/>
            <person name="Mi H."/>
            <person name="Lazareva B."/>
            <person name="Hatton T."/>
            <person name="Narechania A."/>
            <person name="Diemer K."/>
            <person name="Muruganujan A."/>
            <person name="Guo N."/>
            <person name="Sato S."/>
            <person name="Bafna V."/>
            <person name="Istrail S."/>
            <person name="Lippert R."/>
            <person name="Schwartz R."/>
            <person name="Walenz B."/>
            <person name="Yooseph S."/>
            <person name="Allen D."/>
            <person name="Basu A."/>
            <person name="Baxendale J."/>
            <person name="Blick L."/>
            <person name="Caminha M."/>
            <person name="Carnes-Stine J."/>
            <person name="Caulk P."/>
            <person name="Chiang Y.H."/>
            <person name="Coyne M."/>
            <person name="Dahlke C."/>
            <person name="Mays A."/>
            <person name="Dombroski M."/>
            <person name="Donnelly M."/>
            <person name="Ely D."/>
            <person name="Esparham S."/>
            <person name="Fosler C."/>
            <person name="Gire H."/>
            <person name="Glanowski S."/>
            <person name="Glasser K."/>
            <person name="Glodek A."/>
            <person name="Gorokhov M."/>
            <person name="Graham K."/>
            <person name="Gropman B."/>
            <person name="Harris M."/>
            <person name="Heil J."/>
            <person name="Henderson S."/>
            <person name="Hoover J."/>
            <person name="Jennings D."/>
            <person name="Jordan C."/>
            <person name="Jordan J."/>
            <person name="Kasha J."/>
            <person name="Kagan L."/>
            <person name="Kraft C."/>
            <person name="Levitsky A."/>
            <person name="Lewis M."/>
            <person name="Liu X."/>
            <person name="Lopez J."/>
            <person name="Ma D."/>
            <person name="Majoros W."/>
            <person name="McDaniel J."/>
            <person name="Murphy S."/>
            <person name="Newman M."/>
            <person name="Nguyen T."/>
            <person name="Nguyen N."/>
            <person name="Nodell M."/>
            <person name="Pan S."/>
            <person name="Peck J."/>
            <person name="Peterson M."/>
            <person name="Rowe W."/>
            <person name="Sanders R."/>
            <person name="Scott J."/>
            <person name="Simpson M."/>
            <person name="Smith T."/>
            <person name="Sprague A."/>
            <person name="Stockwell T."/>
            <person name="Turner R."/>
            <person name="Venter E."/>
            <person name="Wang M."/>
            <person name="Wen M."/>
            <person name="Wu D."/>
            <person name="Wu M."/>
            <person name="Xia A."/>
            <person name="Zandieh A."/>
            <person name="Zhu X."/>
        </authorList>
    </citation>
    <scope>NUCLEOTIDE SEQUENCE</scope>
</reference>
<proteinExistence type="evidence at protein level"/>
<feature type="domain" description="C2H2-type" evidence="17">
    <location>
        <begin position="283"/>
        <end position="310"/>
    </location>
</feature>
<evidence type="ECO:0000313" key="21">
    <source>
        <dbReference type="Proteomes" id="UP000005640"/>
    </source>
</evidence>
<dbReference type="GO" id="GO:0008270">
    <property type="term" value="F:zinc ion binding"/>
    <property type="evidence" value="ECO:0007669"/>
    <property type="project" value="UniProtKB-KW"/>
</dbReference>
<evidence type="ECO:0000256" key="7">
    <source>
        <dbReference type="ARBA" id="ARBA00022833"/>
    </source>
</evidence>
<evidence type="ECO:0007829" key="22">
    <source>
        <dbReference type="PeptideAtlas" id="A0A024RCN4"/>
    </source>
</evidence>
<reference evidence="20" key="4">
    <citation type="journal article" date="2004" name="Nature">
        <title>Finishing the euchromatic sequence of the human genome.</title>
        <authorList>
            <consortium name="International Human Genome Sequencing Consortium"/>
        </authorList>
    </citation>
    <scope>NUCLEOTIDE SEQUENCE [LARGE SCALE GENOMIC DNA]</scope>
</reference>
<dbReference type="FunFam" id="3.30.160.60:FF:001087">
    <property type="entry name" value="Zinc finger and SCAN domain-containing protein 26"/>
    <property type="match status" value="1"/>
</dbReference>
<dbReference type="CTD" id="7741"/>
<feature type="domain" description="C2H2-type" evidence="17">
    <location>
        <begin position="423"/>
        <end position="450"/>
    </location>
</feature>
<dbReference type="SUPFAM" id="SSF57667">
    <property type="entry name" value="beta-beta-alpha zinc fingers"/>
    <property type="match status" value="5"/>
</dbReference>
<dbReference type="FunFam" id="1.10.4020.10:FF:000001">
    <property type="entry name" value="zinc finger protein 263 isoform X1"/>
    <property type="match status" value="1"/>
</dbReference>
<dbReference type="PANTHER" id="PTHR23226">
    <property type="entry name" value="ZINC FINGER AND SCAN DOMAIN-CONTAINING"/>
    <property type="match status" value="1"/>
</dbReference>
<feature type="domain" description="C2H2-type" evidence="17">
    <location>
        <begin position="395"/>
        <end position="422"/>
    </location>
</feature>
<evidence type="ECO:0000259" key="17">
    <source>
        <dbReference type="PROSITE" id="PS50157"/>
    </source>
</evidence>
<reference evidence="20" key="1">
    <citation type="journal article" date="2001" name="Nature">
        <title>Initial sequencing and analysis of the human genome.</title>
        <authorList>
            <consortium name="International Human Genome Sequencing Consortium"/>
            <person name="Lander E.S."/>
            <person name="Linton L.M."/>
            <person name="Birren B."/>
            <person name="Nusbaum C."/>
            <person name="Zody M.C."/>
            <person name="Baldwin J."/>
            <person name="Devon K."/>
            <person name="Dewar K."/>
            <person name="Doyle M."/>
            <person name="FitzHugh W."/>
            <person name="Funke R."/>
            <person name="Gage D."/>
            <person name="Harris K."/>
            <person name="Heaford A."/>
            <person name="Howland J."/>
            <person name="Kann L."/>
            <person name="Lehoczky J."/>
            <person name="LeVine R."/>
            <person name="McEwan P."/>
            <person name="McKernan K."/>
            <person name="Meldrim J."/>
            <person name="Mesirov J.P."/>
            <person name="Miranda C."/>
            <person name="Morris W."/>
            <person name="Naylor J."/>
            <person name="Raymond C."/>
            <person name="Rosetti M."/>
            <person name="Santos R."/>
            <person name="Sheridan A."/>
            <person name="Sougnez C."/>
            <person name="Stange-Thomann N."/>
            <person name="Stojanovic N."/>
            <person name="Subramanian A."/>
            <person name="Wyman D."/>
            <person name="Rogers J."/>
            <person name="Sulston J."/>
            <person name="Ainscough R."/>
            <person name="Beck S."/>
            <person name="Bentley D."/>
            <person name="Burton J."/>
            <person name="Clee C."/>
            <person name="Carter N."/>
            <person name="Coulson A."/>
            <person name="Deadman R."/>
            <person name="Deloukas P."/>
            <person name="Dunham A."/>
            <person name="Dunham I."/>
            <person name="Durbin R."/>
            <person name="French L."/>
            <person name="Grafham D."/>
            <person name="Gregory S."/>
            <person name="Hubbard T."/>
            <person name="Humphray S."/>
            <person name="Hunt A."/>
            <person name="Jones M."/>
            <person name="Lloyd C."/>
            <person name="McMurray A."/>
            <person name="Matthews L."/>
            <person name="Mercer S."/>
            <person name="Milne S."/>
            <person name="Mullikin J.C."/>
            <person name="Mungall A."/>
            <person name="Plumb R."/>
            <person name="Ross M."/>
            <person name="Shownkeen R."/>
            <person name="Sims S."/>
            <person name="Waterston R.H."/>
            <person name="Wilson R.K."/>
            <person name="Hillier L.W."/>
            <person name="McPherson J.D."/>
            <person name="Marra M.A."/>
            <person name="Mardis E.R."/>
            <person name="Fulton L.A."/>
            <person name="Chinwalla A.T."/>
            <person name="Pepin K.H."/>
            <person name="Gish W.R."/>
            <person name="Chissoe S.L."/>
            <person name="Wendl M.C."/>
            <person name="Delehaunty K.D."/>
            <person name="Miner T.L."/>
            <person name="Delehaunty A."/>
            <person name="Kramer J.B."/>
            <person name="Cook L.L."/>
            <person name="Fulton R.S."/>
            <person name="Johnson D.L."/>
            <person name="Minx P.J."/>
            <person name="Clifton S.W."/>
            <person name="Hawkins T."/>
            <person name="Branscomb E."/>
            <person name="Predki P."/>
            <person name="Richardson P."/>
            <person name="Wenning S."/>
            <person name="Slezak T."/>
            <person name="Doggett N."/>
            <person name="Cheng J.F."/>
            <person name="Olsen A."/>
            <person name="Lucas S."/>
            <person name="Elkin C."/>
            <person name="Uberbacher E."/>
            <person name="Frazier M."/>
            <person name="Gibbs R.A."/>
            <person name="Muzny D.M."/>
            <person name="Scherer S.E."/>
            <person name="Bouck J.B."/>
            <person name="Sodergren E.J."/>
            <person name="Worley K.C."/>
            <person name="Rives C.M."/>
            <person name="Gorrell J.H."/>
            <person name="Metzker M.L."/>
            <person name="Naylor S.L."/>
            <person name="Kucherlapati R.S."/>
            <person name="Nelson D.L."/>
            <person name="Weinstock G.M."/>
            <person name="Sakaki Y."/>
            <person name="Fujiyama A."/>
            <person name="Hattori M."/>
            <person name="Yada T."/>
            <person name="Toyoda A."/>
            <person name="Itoh T."/>
            <person name="Kawagoe C."/>
            <person name="Watanabe H."/>
            <person name="Totoki Y."/>
            <person name="Taylor T."/>
            <person name="Weissenbach J."/>
            <person name="Heilig R."/>
            <person name="Saurin W."/>
            <person name="Artiguenave F."/>
            <person name="Brottier P."/>
            <person name="Bruls T."/>
            <person name="Pelletier E."/>
            <person name="Robert C."/>
            <person name="Wincker P."/>
            <person name="Smith D.R."/>
            <person name="Doucette-Stamm L."/>
            <person name="Rubenfield M."/>
            <person name="Weinstock K."/>
            <person name="Lee H.M."/>
            <person name="Dubois J."/>
            <person name="Rosenthal A."/>
            <person name="Platzer M."/>
            <person name="Nyakatura G."/>
            <person name="Taudien S."/>
            <person name="Rump A."/>
            <person name="Yang H."/>
            <person name="Yu J."/>
            <person name="Wang J."/>
            <person name="Huang G."/>
            <person name="Gu J."/>
            <person name="Hood L."/>
            <person name="Rowen L."/>
            <person name="Madan A."/>
            <person name="Qin S."/>
            <person name="Davis R.W."/>
            <person name="Federspiel N.A."/>
            <person name="Abola A.P."/>
            <person name="Proctor M.J."/>
            <person name="Myers R.M."/>
            <person name="Schmutz J."/>
            <person name="Dickson M."/>
            <person name="Grimwood J."/>
            <person name="Cox D.R."/>
            <person name="Olson M.V."/>
            <person name="Kaul R."/>
            <person name="Raymond C."/>
            <person name="Shimizu N."/>
            <person name="Kawasaki K."/>
            <person name="Minoshima S."/>
            <person name="Evans G.A."/>
            <person name="Athanasiou M."/>
            <person name="Schultz R."/>
            <person name="Roe B.A."/>
            <person name="Chen F."/>
            <person name="Pan H."/>
            <person name="Ramser J."/>
            <person name="Lehrach H."/>
            <person name="Reinhardt R."/>
            <person name="McCombie W.R."/>
            <person name="de la Bastide M."/>
            <person name="Dedhia N."/>
            <person name="Blocker H."/>
            <person name="Hornischer K."/>
            <person name="Nordsiek G."/>
            <person name="Agarwala R."/>
            <person name="Aravind L."/>
            <person name="Bailey J.A."/>
            <person name="Bateman A."/>
            <person name="Batzoglou S."/>
            <person name="Birney E."/>
            <person name="Bork P."/>
            <person name="Brown D.G."/>
            <person name="Burge C.B."/>
            <person name="Cerutti L."/>
            <person name="Chen H.C."/>
            <person name="Church D."/>
            <person name="Clamp M."/>
            <person name="Copley R.R."/>
            <person name="Doerks T."/>
            <person name="Eddy S.R."/>
            <person name="Eichler E.E."/>
            <person name="Furey T.S."/>
            <person name="Galagan J."/>
            <person name="Gilbert J.G."/>
            <person name="Harmon C."/>
            <person name="Hayashizaki Y."/>
            <person name="Haussler D."/>
            <person name="Hermjakob H."/>
            <person name="Hokamp K."/>
            <person name="Jang W."/>
            <person name="Johnson L.S."/>
            <person name="Jones T.A."/>
            <person name="Kasif S."/>
            <person name="Kaspryzk A."/>
            <person name="Kennedy S."/>
            <person name="Kent W.J."/>
            <person name="Kitts P."/>
            <person name="Koonin E.V."/>
            <person name="Korf I."/>
            <person name="Kulp D."/>
            <person name="Lancet D."/>
            <person name="Lowe T.M."/>
            <person name="McLysaght A."/>
            <person name="Mikkelsen T."/>
            <person name="Moran J.V."/>
            <person name="Mulder N."/>
            <person name="Pollara V.J."/>
            <person name="Ponting C.P."/>
            <person name="Schuler G."/>
            <person name="Schultz J."/>
            <person name="Slater G."/>
            <person name="Smit A.F."/>
            <person name="Stupka E."/>
            <person name="Szustakowski J."/>
            <person name="Thierry-Mieg D."/>
            <person name="Thierry-Mieg J."/>
            <person name="Wagner L."/>
            <person name="Wallis J."/>
            <person name="Wheeler R."/>
            <person name="Williams A."/>
            <person name="Wolf Y.I."/>
            <person name="Wolfe K.H."/>
            <person name="Yang S.P."/>
            <person name="Yeh R.F."/>
            <person name="Collins F."/>
            <person name="Guyer M.S."/>
            <person name="Peterson J."/>
            <person name="Felsenfeld A."/>
            <person name="Wetterstrand K.A."/>
            <person name="Patrinos A."/>
            <person name="Morgan M.J."/>
            <person name="de Jong P."/>
            <person name="Catanese J.J."/>
            <person name="Osoegawa K."/>
            <person name="Shizuya H."/>
            <person name="Choi S."/>
            <person name="Chen Y.J."/>
        </authorList>
    </citation>
    <scope>NUCLEOTIDE SEQUENCE [LARGE SCALE GENOMIC DNA]</scope>
</reference>
<keyword evidence="6 14" id="KW-0863">Zinc-finger</keyword>
<evidence type="ECO:0000313" key="19">
    <source>
        <dbReference type="EMBL" id="EAX03147.1"/>
    </source>
</evidence>
<dbReference type="Pfam" id="PF00096">
    <property type="entry name" value="zf-C2H2"/>
    <property type="match status" value="7"/>
</dbReference>
<evidence type="ECO:0000313" key="20">
    <source>
        <dbReference type="Ensembl" id="ENSP00000481707.1"/>
    </source>
</evidence>
<keyword evidence="7" id="KW-0862">Zinc</keyword>
<reference evidence="20" key="7">
    <citation type="submission" date="2025-05" db="UniProtKB">
        <authorList>
            <consortium name="Ensembl"/>
        </authorList>
    </citation>
    <scope>IDENTIFICATION</scope>
</reference>
<reference evidence="19" key="5">
    <citation type="submission" date="2005-07" db="EMBL/GenBank/DDBJ databases">
        <authorList>
            <person name="Mural R.J."/>
            <person name="Istrail S."/>
            <person name="Sutton G."/>
            <person name="Florea L."/>
            <person name="Halpern A.L."/>
            <person name="Mobarry C.M."/>
            <person name="Lippert R."/>
            <person name="Walenz B."/>
            <person name="Shatkay H."/>
            <person name="Dew I."/>
            <person name="Miller J.R."/>
            <person name="Flanigan M.J."/>
            <person name="Edwards N.J."/>
            <person name="Bolanos R."/>
            <person name="Fasulo D."/>
            <person name="Halldorsson B.V."/>
            <person name="Hannenhalli S."/>
            <person name="Turner R."/>
            <person name="Yooseph S."/>
            <person name="Lu F."/>
            <person name="Nusskern D.R."/>
            <person name="Shue B.C."/>
            <person name="Zheng X.H."/>
            <person name="Zhong F."/>
            <person name="Delcher A.L."/>
            <person name="Huson D.H."/>
            <person name="Kravitz S.A."/>
            <person name="Mouchard L."/>
            <person name="Reinert K."/>
            <person name="Remington K.A."/>
            <person name="Clark A.G."/>
            <person name="Waterman M.S."/>
            <person name="Eichler E.E."/>
            <person name="Adams M.D."/>
            <person name="Hunkapiller M.W."/>
            <person name="Myers E.W."/>
            <person name="Venter J.C."/>
        </authorList>
    </citation>
    <scope>NUCLEOTIDE SEQUENCE</scope>
</reference>
<dbReference type="GO" id="GO:0005654">
    <property type="term" value="C:nucleoplasm"/>
    <property type="evidence" value="ECO:0000314"/>
    <property type="project" value="HPA"/>
</dbReference>
<dbReference type="BioGRID-ORCS" id="7741">
    <property type="hits" value="4 hits in 209 CRISPR screens"/>
</dbReference>
<dbReference type="SMART" id="SM00355">
    <property type="entry name" value="ZnF_C2H2"/>
    <property type="match status" value="8"/>
</dbReference>
<keyword evidence="22 23" id="KW-1267">Proteomics identification</keyword>
<evidence type="ECO:0000256" key="12">
    <source>
        <dbReference type="ARBA" id="ARBA00070959"/>
    </source>
</evidence>
<evidence type="ECO:0000256" key="8">
    <source>
        <dbReference type="ARBA" id="ARBA00022843"/>
    </source>
</evidence>
<feature type="domain" description="C2H2-type" evidence="17">
    <location>
        <begin position="311"/>
        <end position="338"/>
    </location>
</feature>
<feature type="domain" description="C2H2-type" evidence="17">
    <location>
        <begin position="451"/>
        <end position="478"/>
    </location>
</feature>
<dbReference type="SUPFAM" id="SSF47353">
    <property type="entry name" value="Retrovirus capsid dimerization domain-like"/>
    <property type="match status" value="1"/>
</dbReference>
<dbReference type="RefSeq" id="XP_054212317.1">
    <property type="nucleotide sequence ID" value="XM_054356342.1"/>
</dbReference>
<dbReference type="ChiTaRS" id="ZSCAN26">
    <property type="organism name" value="human"/>
</dbReference>
<evidence type="ECO:0000256" key="4">
    <source>
        <dbReference type="ARBA" id="ARBA00022723"/>
    </source>
</evidence>
<dbReference type="OrthoDB" id="6077919at2759"/>
<dbReference type="PROSITE" id="PS50157">
    <property type="entry name" value="ZINC_FINGER_C2H2_2"/>
    <property type="match status" value="8"/>
</dbReference>
<dbReference type="DNASU" id="7741"/>
<protein>
    <recommendedName>
        <fullName evidence="12">Zinc finger and SCAN domain-containing protein 26</fullName>
    </recommendedName>
    <alternativeName>
        <fullName evidence="13">Zinc finger protein 187</fullName>
    </alternativeName>
</protein>